<dbReference type="Proteomes" id="UP001302486">
    <property type="component" value="Chromosome"/>
</dbReference>
<organism evidence="2 3">
    <name type="scientific">Hwangdonia lutea</name>
    <dbReference type="NCBI Taxonomy" id="3075823"/>
    <lineage>
        <taxon>Bacteria</taxon>
        <taxon>Pseudomonadati</taxon>
        <taxon>Bacteroidota</taxon>
        <taxon>Flavobacteriia</taxon>
        <taxon>Flavobacteriales</taxon>
        <taxon>Flavobacteriaceae</taxon>
        <taxon>Hwangdonia</taxon>
    </lineage>
</organism>
<protein>
    <submittedName>
        <fullName evidence="2">DUF1801 domain-containing protein</fullName>
    </submittedName>
</protein>
<accession>A0AA97EPM0</accession>
<evidence type="ECO:0000259" key="1">
    <source>
        <dbReference type="Pfam" id="PF08818"/>
    </source>
</evidence>
<dbReference type="Pfam" id="PF08818">
    <property type="entry name" value="DUF1801"/>
    <property type="match status" value="1"/>
</dbReference>
<dbReference type="EMBL" id="CP136521">
    <property type="protein sequence ID" value="WOD45224.1"/>
    <property type="molecule type" value="Genomic_DNA"/>
</dbReference>
<feature type="domain" description="YdhG-like" evidence="1">
    <location>
        <begin position="19"/>
        <end position="135"/>
    </location>
</feature>
<sequence length="154" mass="18295">MQYNATSPEDYISQVPEERQNALKKLRKVINDNLPKDFEEGIIYKMIGYYVPHSVYPNGYHCDPKTPLPFMSFASQKNSVNLYHSGIYAKKELHDWFVNEYPKHCKRKLDMGKSCIRFKYLDDIPFELIGELTRKMTCQEWIDIYESAIKNRKK</sequence>
<keyword evidence="3" id="KW-1185">Reference proteome</keyword>
<dbReference type="AlphaFoldDB" id="A0AA97EPM0"/>
<reference evidence="3" key="1">
    <citation type="submission" date="2024-06" db="EMBL/GenBank/DDBJ databases">
        <title>Hwangdonia haimaensis gen. nov., sp. nov., a member of the family Flavobacteriaceae isolated from the haima cold seep.</title>
        <authorList>
            <person name="Li J."/>
        </authorList>
    </citation>
    <scope>NUCLEOTIDE SEQUENCE [LARGE SCALE GENOMIC DNA]</scope>
    <source>
        <strain evidence="3">SCSIO 19198</strain>
    </source>
</reference>
<dbReference type="RefSeq" id="WP_316984880.1">
    <property type="nucleotide sequence ID" value="NZ_CP136521.1"/>
</dbReference>
<evidence type="ECO:0000313" key="2">
    <source>
        <dbReference type="EMBL" id="WOD45224.1"/>
    </source>
</evidence>
<name>A0AA97EPM0_9FLAO</name>
<dbReference type="SUPFAM" id="SSF159888">
    <property type="entry name" value="YdhG-like"/>
    <property type="match status" value="1"/>
</dbReference>
<dbReference type="InterPro" id="IPR014922">
    <property type="entry name" value="YdhG-like"/>
</dbReference>
<proteinExistence type="predicted"/>
<dbReference type="Gene3D" id="3.90.1150.200">
    <property type="match status" value="1"/>
</dbReference>
<gene>
    <name evidence="2" type="ORF">RNZ46_08110</name>
</gene>
<dbReference type="KEGG" id="hws:RNZ46_08110"/>
<evidence type="ECO:0000313" key="3">
    <source>
        <dbReference type="Proteomes" id="UP001302486"/>
    </source>
</evidence>